<comment type="similarity">
    <text evidence="1">Belongs to the ATP-dependent AMP-binding enzyme family.</text>
</comment>
<dbReference type="PANTHER" id="PTHR43201">
    <property type="entry name" value="ACYL-COA SYNTHETASE"/>
    <property type="match status" value="1"/>
</dbReference>
<dbReference type="InterPro" id="IPR000873">
    <property type="entry name" value="AMP-dep_synth/lig_dom"/>
</dbReference>
<gene>
    <name evidence="4" type="ORF">SanaruYs_15890</name>
</gene>
<dbReference type="PANTHER" id="PTHR43201:SF5">
    <property type="entry name" value="MEDIUM-CHAIN ACYL-COA LIGASE ACSF2, MITOCHONDRIAL"/>
    <property type="match status" value="1"/>
</dbReference>
<dbReference type="Gene3D" id="3.40.50.12780">
    <property type="entry name" value="N-terminal domain of ligase-like"/>
    <property type="match status" value="1"/>
</dbReference>
<keyword evidence="5" id="KW-1185">Reference proteome</keyword>
<dbReference type="GO" id="GO:0031956">
    <property type="term" value="F:medium-chain fatty acid-CoA ligase activity"/>
    <property type="evidence" value="ECO:0007669"/>
    <property type="project" value="TreeGrafter"/>
</dbReference>
<evidence type="ECO:0000259" key="3">
    <source>
        <dbReference type="Pfam" id="PF00501"/>
    </source>
</evidence>
<evidence type="ECO:0000256" key="1">
    <source>
        <dbReference type="ARBA" id="ARBA00006432"/>
    </source>
</evidence>
<evidence type="ECO:0000256" key="2">
    <source>
        <dbReference type="ARBA" id="ARBA00022598"/>
    </source>
</evidence>
<dbReference type="InterPro" id="IPR042099">
    <property type="entry name" value="ANL_N_sf"/>
</dbReference>
<organism evidence="4 5">
    <name type="scientific">Chryseotalea sanaruensis</name>
    <dbReference type="NCBI Taxonomy" id="2482724"/>
    <lineage>
        <taxon>Bacteria</taxon>
        <taxon>Pseudomonadati</taxon>
        <taxon>Bacteroidota</taxon>
        <taxon>Cytophagia</taxon>
        <taxon>Cytophagales</taxon>
        <taxon>Chryseotaleaceae</taxon>
        <taxon>Chryseotalea</taxon>
    </lineage>
</organism>
<dbReference type="Proteomes" id="UP000288227">
    <property type="component" value="Unassembled WGS sequence"/>
</dbReference>
<protein>
    <submittedName>
        <fullName evidence="4">Acyl-CoA synthetase</fullName>
    </submittedName>
</protein>
<keyword evidence="2" id="KW-0436">Ligase</keyword>
<dbReference type="AlphaFoldDB" id="A0A401U918"/>
<feature type="domain" description="AMP-dependent synthetase/ligase" evidence="3">
    <location>
        <begin position="45"/>
        <end position="219"/>
    </location>
</feature>
<dbReference type="RefSeq" id="WP_127122031.1">
    <property type="nucleotide sequence ID" value="NZ_BHXQ01000003.1"/>
</dbReference>
<dbReference type="PROSITE" id="PS00455">
    <property type="entry name" value="AMP_BINDING"/>
    <property type="match status" value="1"/>
</dbReference>
<name>A0A401U918_9BACT</name>
<accession>A0A401U918</accession>
<sequence>MHYTHTHLSLNNKSVALSSIQQGSVTSESDFEKASLDFIHRWLNNQQTFILQTSGSTGTPKKIEVTREQLIASASATIKALELKEHDQVLICLSTQYIAGIMMLVRCLVGNLNITAIEPTANPLNLLPPDAEFDFAALVPYQAETMFTEMDLSSFKRIKKIIIGGAPVSLKLTEILSKAESDIYQTYGMTETLSHIALQKISGVDATHAFKALPGVTLKLDARNCLVIQADYLPEAVVANDVVEMIGNNTFRWLGRADNVINSGGIKLYPEKLEKIVEHTFSSLSINNRFFVCGTQDAKLGTAVSLIIESANKVDEIALLQQLRNHLQSHELPKVILYTKTFEMTPTNKINRVATLRKYGMITNLQ</sequence>
<evidence type="ECO:0000313" key="4">
    <source>
        <dbReference type="EMBL" id="GCC51364.1"/>
    </source>
</evidence>
<dbReference type="GO" id="GO:0006631">
    <property type="term" value="P:fatty acid metabolic process"/>
    <property type="evidence" value="ECO:0007669"/>
    <property type="project" value="TreeGrafter"/>
</dbReference>
<dbReference type="InterPro" id="IPR045851">
    <property type="entry name" value="AMP-bd_C_sf"/>
</dbReference>
<reference evidence="4 5" key="1">
    <citation type="submission" date="2018-11" db="EMBL/GenBank/DDBJ databases">
        <title>Chryseotalea sanarue gen. nov., sp., nov., a member of the family Cytophagaceae, isolated from a brackish lake in Hamamatsu Japan.</title>
        <authorList>
            <person name="Maejima Y."/>
            <person name="Iino T."/>
            <person name="Muraguchi Y."/>
            <person name="Fukuda K."/>
            <person name="Ohkuma M."/>
            <person name="Moriuchi R."/>
            <person name="Dohra H."/>
            <person name="Kimbara K."/>
            <person name="Shintani M."/>
        </authorList>
    </citation>
    <scope>NUCLEOTIDE SEQUENCE [LARGE SCALE GENOMIC DNA]</scope>
    <source>
        <strain evidence="4 5">Ys</strain>
    </source>
</reference>
<proteinExistence type="inferred from homology"/>
<dbReference type="OrthoDB" id="8870348at2"/>
<dbReference type="Pfam" id="PF00501">
    <property type="entry name" value="AMP-binding"/>
    <property type="match status" value="1"/>
</dbReference>
<dbReference type="EMBL" id="BHXQ01000003">
    <property type="protein sequence ID" value="GCC51364.1"/>
    <property type="molecule type" value="Genomic_DNA"/>
</dbReference>
<dbReference type="SUPFAM" id="SSF56801">
    <property type="entry name" value="Acetyl-CoA synthetase-like"/>
    <property type="match status" value="1"/>
</dbReference>
<dbReference type="Gene3D" id="3.30.300.30">
    <property type="match status" value="1"/>
</dbReference>
<comment type="caution">
    <text evidence="4">The sequence shown here is derived from an EMBL/GenBank/DDBJ whole genome shotgun (WGS) entry which is preliminary data.</text>
</comment>
<evidence type="ECO:0000313" key="5">
    <source>
        <dbReference type="Proteomes" id="UP000288227"/>
    </source>
</evidence>
<dbReference type="InterPro" id="IPR020845">
    <property type="entry name" value="AMP-binding_CS"/>
</dbReference>